<dbReference type="InterPro" id="IPR054722">
    <property type="entry name" value="PolX-like_BBD"/>
</dbReference>
<dbReference type="RefSeq" id="XP_022143573.1">
    <property type="nucleotide sequence ID" value="XM_022287881.1"/>
</dbReference>
<feature type="compositionally biased region" description="Polar residues" evidence="1">
    <location>
        <begin position="176"/>
        <end position="193"/>
    </location>
</feature>
<feature type="region of interest" description="Disordered" evidence="1">
    <location>
        <begin position="171"/>
        <end position="193"/>
    </location>
</feature>
<evidence type="ECO:0000313" key="5">
    <source>
        <dbReference type="RefSeq" id="XP_022143573.1"/>
    </source>
</evidence>
<feature type="compositionally biased region" description="Polar residues" evidence="1">
    <location>
        <begin position="502"/>
        <end position="516"/>
    </location>
</feature>
<dbReference type="InterPro" id="IPR025724">
    <property type="entry name" value="GAG-pre-integrase_dom"/>
</dbReference>
<dbReference type="Proteomes" id="UP000504603">
    <property type="component" value="Unplaced"/>
</dbReference>
<name>A0A6J1CR17_MOMCH</name>
<feature type="domain" description="Retrovirus-related Pol polyprotein from transposon TNT 1-94-like beta-barrel" evidence="3">
    <location>
        <begin position="245"/>
        <end position="316"/>
    </location>
</feature>
<dbReference type="AlphaFoldDB" id="A0A6J1CR17"/>
<accession>A0A6J1CR17</accession>
<keyword evidence="4" id="KW-1185">Reference proteome</keyword>
<dbReference type="GeneID" id="111013441"/>
<sequence length="572" mass="62665">MEPIYDNRVSVKNKLGFIDGSIECPTSDHLPAWISNNHVEQQSVSLYFTKLKTVWDELHQFRPVCTCTCTCGGAKSVSEFLQLEYIINLLMGLDEFYGSTRAELLLMDPPPSVNKALSLVRQDEQQRSIGTSATIPTAPSFALVAQHSASKPPSKATNYVMNQKLHGYPPGYRSGQRFSPGSQNPGASKSSEFSALAASHANSHAISHYQQLFQLLQSQLSTGKFVADTDTTTSYTVDTDTQSLILDFGASAHICGCRKLFDKIHKISPVHVNLPNKPRFVVEYSGFVRLSDHLSIHGVLYIPEFYFNLISVNVLLRDMPSLSVEFTNDTCIIQDKSISKTIDKGRLCHGLYLLDNTSECSSTVQSICVSAFTLVSFDVWHNRLGHPSFTRLPALKSVLPVDNCSLEDFLTDSCDFPFLESSGNDVSVNPFPDLVLPNVIDFQIDMPADHIDMTNADIDIPAVVPTTIISPTVPIEPCAPATVPSADGSSSTPVVSEPMPNTAPSVSTPMSNTGSSIVPLDIVPRRSTRPSKMPSYLQDFHCSLLTNSLPSPASTRHPLQQYLSYSRLSSAH</sequence>
<dbReference type="PANTHER" id="PTHR34222:SF99">
    <property type="entry name" value="PROTEIN, PUTATIVE-RELATED"/>
    <property type="match status" value="1"/>
</dbReference>
<gene>
    <name evidence="5" type="primary">LOC111013441</name>
</gene>
<feature type="domain" description="GAG-pre-integrase" evidence="2">
    <location>
        <begin position="350"/>
        <end position="410"/>
    </location>
</feature>
<organism evidence="4 5">
    <name type="scientific">Momordica charantia</name>
    <name type="common">Bitter gourd</name>
    <name type="synonym">Balsam pear</name>
    <dbReference type="NCBI Taxonomy" id="3673"/>
    <lineage>
        <taxon>Eukaryota</taxon>
        <taxon>Viridiplantae</taxon>
        <taxon>Streptophyta</taxon>
        <taxon>Embryophyta</taxon>
        <taxon>Tracheophyta</taxon>
        <taxon>Spermatophyta</taxon>
        <taxon>Magnoliopsida</taxon>
        <taxon>eudicotyledons</taxon>
        <taxon>Gunneridae</taxon>
        <taxon>Pentapetalae</taxon>
        <taxon>rosids</taxon>
        <taxon>fabids</taxon>
        <taxon>Cucurbitales</taxon>
        <taxon>Cucurbitaceae</taxon>
        <taxon>Momordiceae</taxon>
        <taxon>Momordica</taxon>
    </lineage>
</organism>
<proteinExistence type="predicted"/>
<dbReference type="OrthoDB" id="1431559at2759"/>
<evidence type="ECO:0000259" key="2">
    <source>
        <dbReference type="Pfam" id="PF13976"/>
    </source>
</evidence>
<dbReference type="PANTHER" id="PTHR34222">
    <property type="entry name" value="GAG_PRE-INTEGRS DOMAIN-CONTAINING PROTEIN"/>
    <property type="match status" value="1"/>
</dbReference>
<reference evidence="5" key="1">
    <citation type="submission" date="2025-08" db="UniProtKB">
        <authorList>
            <consortium name="RefSeq"/>
        </authorList>
    </citation>
    <scope>IDENTIFICATION</scope>
    <source>
        <strain evidence="5">OHB3-1</strain>
    </source>
</reference>
<evidence type="ECO:0000256" key="1">
    <source>
        <dbReference type="SAM" id="MobiDB-lite"/>
    </source>
</evidence>
<protein>
    <submittedName>
        <fullName evidence="5">Uncharacterized protein LOC111013441</fullName>
    </submittedName>
</protein>
<dbReference type="Pfam" id="PF22936">
    <property type="entry name" value="Pol_BBD"/>
    <property type="match status" value="1"/>
</dbReference>
<dbReference type="KEGG" id="mcha:111013441"/>
<feature type="region of interest" description="Disordered" evidence="1">
    <location>
        <begin position="483"/>
        <end position="518"/>
    </location>
</feature>
<evidence type="ECO:0000313" key="4">
    <source>
        <dbReference type="Proteomes" id="UP000504603"/>
    </source>
</evidence>
<dbReference type="Pfam" id="PF13976">
    <property type="entry name" value="gag_pre-integrs"/>
    <property type="match status" value="1"/>
</dbReference>
<evidence type="ECO:0000259" key="3">
    <source>
        <dbReference type="Pfam" id="PF22936"/>
    </source>
</evidence>